<dbReference type="RefSeq" id="WP_004038640.1">
    <property type="nucleotide sequence ID" value="NZ_CM001555.1"/>
</dbReference>
<dbReference type="PANTHER" id="PTHR30109">
    <property type="entry name" value="HYDROXYLAMINE REDUCTASE"/>
    <property type="match status" value="1"/>
</dbReference>
<feature type="binding site" evidence="7">
    <location>
        <position position="256"/>
    </location>
    <ligand>
        <name>hybrid [4Fe-2O-2S] cluster</name>
        <dbReference type="ChEBI" id="CHEBI:60519"/>
    </ligand>
</feature>
<sequence>MYCYQCEETAKGCGCTTMGVCGKDTETAGLQDVLIYLAKGIAVRNCAAMEKGTGNGKAGKFIAEVLFATLTNVNFDKERFHAYIREAISIRDALPPAGEIEPDACTWTPADDAAIAAKAGEVGVLATANEDVRSLRELLVYGLKGVGAYYYHADALGYEDDEITAFIQRALASTLQDLTLDEMVGIILECGGVGVRVLALLDTANTATFGAPQITMVRTAPGTRPGILVTGHDLKDLHDLLEQTKGLGVDIYTHGEMLPAHAYPAFKKYGHLIGNYGGSWPFQKEEFEAFNGPVLVTTNCLVPPKESYKDRIYTTGPVGFEGVAHIPEAADGTKDFSAMIRHAQGCQPPKNLHGRARPSWVSLFGEKGGDGNRDLITGCAHGAVLAIAGTVIDAVKAGAIRRFVVMAGCDGRQGERSYYTEFAQALPKDTVILTAGCAKYRYNSLDLGDIDGIPRLLDAGQCNDCYSLVVIAQALAEAFGVGINDLPVSYNIAWYEQKAVLVLLALLHLGVKNITLGPRLPAFVSPGVLNVLVENFGIRKNTTVAEDLHLMVPGN</sequence>
<keyword evidence="9" id="KW-1185">Reference proteome</keyword>
<reference evidence="8 9" key="1">
    <citation type="submission" date="2011-08" db="EMBL/GenBank/DDBJ databases">
        <title>The complete genome of Methanofollis liminatans DSM 4140.</title>
        <authorList>
            <consortium name="US DOE Joint Genome Institute (JGI-PGF)"/>
            <person name="Lucas S."/>
            <person name="Han J."/>
            <person name="Lapidus A."/>
            <person name="Bruce D."/>
            <person name="Goodwin L."/>
            <person name="Pitluck S."/>
            <person name="Peters L."/>
            <person name="Kyrpides N."/>
            <person name="Mavromatis K."/>
            <person name="Ivanova N."/>
            <person name="Mikhailova N."/>
            <person name="Lu M."/>
            <person name="Detter J.C."/>
            <person name="Tapia R."/>
            <person name="Han C."/>
            <person name="Land M."/>
            <person name="Hauser L."/>
            <person name="Markowitz V."/>
            <person name="Cheng J.-F."/>
            <person name="Hugenholtz P."/>
            <person name="Woyke T."/>
            <person name="Wu D."/>
            <person name="Spring S."/>
            <person name="Schuler E."/>
            <person name="Brambilla E."/>
            <person name="Klenk H.-P."/>
            <person name="Eisen J.A."/>
        </authorList>
    </citation>
    <scope>NUCLEOTIDE SEQUENCE [LARGE SCALE GENOMIC DNA]</scope>
    <source>
        <strain evidence="8 9">DSM 4140</strain>
    </source>
</reference>
<protein>
    <recommendedName>
        <fullName evidence="7">Hydroxylamine reductase</fullName>
        <ecNumber evidence="7">1.7.99.1</ecNumber>
    </recommendedName>
    <alternativeName>
        <fullName evidence="7">Hybrid-cluster protein</fullName>
        <shortName evidence="7">HCP</shortName>
    </alternativeName>
    <alternativeName>
        <fullName evidence="7">Prismane protein</fullName>
    </alternativeName>
</protein>
<dbReference type="HAMAP" id="MF_00069">
    <property type="entry name" value="Hydroxylam_reduct"/>
    <property type="match status" value="1"/>
</dbReference>
<evidence type="ECO:0000256" key="5">
    <source>
        <dbReference type="ARBA" id="ARBA00023004"/>
    </source>
</evidence>
<dbReference type="Proteomes" id="UP000005095">
    <property type="component" value="Chromosome"/>
</dbReference>
<keyword evidence="6 7" id="KW-0411">Iron-sulfur</keyword>
<dbReference type="PANTHER" id="PTHR30109:SF0">
    <property type="entry name" value="HYDROXYLAMINE REDUCTASE"/>
    <property type="match status" value="1"/>
</dbReference>
<dbReference type="PATRIC" id="fig|28892.9.peg.1154"/>
<feature type="binding site" evidence="7">
    <location>
        <position position="462"/>
    </location>
    <ligand>
        <name>hybrid [4Fe-2O-2S] cluster</name>
        <dbReference type="ChEBI" id="CHEBI:60519"/>
    </ligand>
</feature>
<comment type="similarity">
    <text evidence="7">Belongs to the HCP family.</text>
</comment>
<dbReference type="EMBL" id="CM001555">
    <property type="protein sequence ID" value="EJG07027.1"/>
    <property type="molecule type" value="Genomic_DNA"/>
</dbReference>
<dbReference type="FunFam" id="3.40.50.2030:FF:000001">
    <property type="entry name" value="Hydroxylamine reductase"/>
    <property type="match status" value="1"/>
</dbReference>
<proteinExistence type="inferred from homology"/>
<accession>J1L1W9</accession>
<evidence type="ECO:0000256" key="1">
    <source>
        <dbReference type="ARBA" id="ARBA00022485"/>
    </source>
</evidence>
<dbReference type="InterPro" id="IPR016099">
    <property type="entry name" value="Prismane-like_a/b-sand"/>
</dbReference>
<comment type="subcellular location">
    <subcellularLocation>
        <location evidence="7">Cytoplasm</location>
    </subcellularLocation>
</comment>
<dbReference type="Gene3D" id="1.20.1270.20">
    <property type="match status" value="2"/>
</dbReference>
<comment type="function">
    <text evidence="7">Catalyzes the reduction of hydroxylamine to form NH(3) and H(2)O.</text>
</comment>
<comment type="cofactor">
    <cofactor evidence="7">
        <name>[4Fe-4S] cluster</name>
        <dbReference type="ChEBI" id="CHEBI:49883"/>
    </cofactor>
    <text evidence="7">Binds 1 [4Fe-4S] cluster.</text>
</comment>
<comment type="cofactor">
    <cofactor evidence="7">
        <name>hybrid [4Fe-2O-2S] cluster</name>
        <dbReference type="ChEBI" id="CHEBI:60519"/>
    </cofactor>
    <text evidence="7">Binds 1 hybrid [4Fe-2O-2S] cluster.</text>
</comment>
<evidence type="ECO:0000256" key="3">
    <source>
        <dbReference type="ARBA" id="ARBA00022723"/>
    </source>
</evidence>
<dbReference type="GO" id="GO:0004601">
    <property type="term" value="F:peroxidase activity"/>
    <property type="evidence" value="ECO:0007669"/>
    <property type="project" value="TreeGrafter"/>
</dbReference>
<feature type="binding site" evidence="7">
    <location>
        <position position="15"/>
    </location>
    <ligand>
        <name>[4Fe-4S] cluster</name>
        <dbReference type="ChEBI" id="CHEBI:49883"/>
    </ligand>
</feature>
<evidence type="ECO:0000256" key="2">
    <source>
        <dbReference type="ARBA" id="ARBA00022490"/>
    </source>
</evidence>
<keyword evidence="3 7" id="KW-0479">Metal-binding</keyword>
<evidence type="ECO:0000256" key="6">
    <source>
        <dbReference type="ARBA" id="ARBA00023014"/>
    </source>
</evidence>
<feature type="binding site" evidence="7">
    <location>
        <position position="496"/>
    </location>
    <ligand>
        <name>hybrid [4Fe-2O-2S] cluster</name>
        <dbReference type="ChEBI" id="CHEBI:60519"/>
    </ligand>
</feature>
<keyword evidence="5 7" id="KW-0408">Iron</keyword>
<evidence type="ECO:0000256" key="7">
    <source>
        <dbReference type="HAMAP-Rule" id="MF_00069"/>
    </source>
</evidence>
<feature type="modified residue" description="Cysteine persulfide" evidence="7">
    <location>
        <position position="409"/>
    </location>
</feature>
<dbReference type="HOGENOM" id="CLU_038344_2_0_2"/>
<dbReference type="GO" id="GO:0042542">
    <property type="term" value="P:response to hydrogen peroxide"/>
    <property type="evidence" value="ECO:0007669"/>
    <property type="project" value="TreeGrafter"/>
</dbReference>
<evidence type="ECO:0000313" key="9">
    <source>
        <dbReference type="Proteomes" id="UP000005095"/>
    </source>
</evidence>
<dbReference type="InterPro" id="IPR004137">
    <property type="entry name" value="HCP/CODH"/>
</dbReference>
<dbReference type="GO" id="GO:0051539">
    <property type="term" value="F:4 iron, 4 sulfur cluster binding"/>
    <property type="evidence" value="ECO:0007669"/>
    <property type="project" value="UniProtKB-KW"/>
</dbReference>
<keyword evidence="1 7" id="KW-0004">4Fe-4S</keyword>
<keyword evidence="2 7" id="KW-0963">Cytoplasm</keyword>
<organism evidence="8 9">
    <name type="scientific">Methanofollis liminatans DSM 4140</name>
    <dbReference type="NCBI Taxonomy" id="28892"/>
    <lineage>
        <taxon>Archaea</taxon>
        <taxon>Methanobacteriati</taxon>
        <taxon>Methanobacteriota</taxon>
        <taxon>Stenosarchaea group</taxon>
        <taxon>Methanomicrobia</taxon>
        <taxon>Methanomicrobiales</taxon>
        <taxon>Methanomicrobiaceae</taxon>
        <taxon>Methanofollis</taxon>
    </lineage>
</organism>
<dbReference type="OrthoDB" id="21311at2157"/>
<feature type="binding site" evidence="7">
    <location>
        <position position="21"/>
    </location>
    <ligand>
        <name>[4Fe-4S] cluster</name>
        <dbReference type="ChEBI" id="CHEBI:49883"/>
    </ligand>
</feature>
<evidence type="ECO:0000313" key="8">
    <source>
        <dbReference type="EMBL" id="EJG07027.1"/>
    </source>
</evidence>
<comment type="catalytic activity">
    <reaction evidence="7">
        <text>A + NH4(+) + H2O = hydroxylamine + AH2 + H(+)</text>
        <dbReference type="Rhea" id="RHEA:22052"/>
        <dbReference type="ChEBI" id="CHEBI:13193"/>
        <dbReference type="ChEBI" id="CHEBI:15377"/>
        <dbReference type="ChEBI" id="CHEBI:15378"/>
        <dbReference type="ChEBI" id="CHEBI:15429"/>
        <dbReference type="ChEBI" id="CHEBI:17499"/>
        <dbReference type="ChEBI" id="CHEBI:28938"/>
        <dbReference type="EC" id="1.7.99.1"/>
    </reaction>
</comment>
<dbReference type="SUPFAM" id="SSF56821">
    <property type="entry name" value="Prismane protein-like"/>
    <property type="match status" value="1"/>
</dbReference>
<dbReference type="Gene3D" id="3.40.50.2030">
    <property type="match status" value="2"/>
</dbReference>
<feature type="binding site" evidence="7">
    <location>
        <position position="300"/>
    </location>
    <ligand>
        <name>hybrid [4Fe-2O-2S] cluster</name>
        <dbReference type="ChEBI" id="CHEBI:60519"/>
    </ligand>
</feature>
<dbReference type="EC" id="1.7.99.1" evidence="7"/>
<dbReference type="InterPro" id="IPR011254">
    <property type="entry name" value="Prismane-like_sf"/>
</dbReference>
<dbReference type="InterPro" id="IPR016100">
    <property type="entry name" value="Prismane_a-bundle"/>
</dbReference>
<feature type="binding site" evidence="7">
    <location>
        <position position="3"/>
    </location>
    <ligand>
        <name>[4Fe-4S] cluster</name>
        <dbReference type="ChEBI" id="CHEBI:49883"/>
    </ligand>
</feature>
<dbReference type="AlphaFoldDB" id="J1L1W9"/>
<dbReference type="GO" id="GO:0050418">
    <property type="term" value="F:hydroxylamine reductase activity"/>
    <property type="evidence" value="ECO:0007669"/>
    <property type="project" value="UniProtKB-UniRule"/>
</dbReference>
<gene>
    <name evidence="7" type="primary">hcp</name>
    <name evidence="8" type="ORF">Metli_1070</name>
</gene>
<dbReference type="NCBIfam" id="TIGR01703">
    <property type="entry name" value="hybrid_clust"/>
    <property type="match status" value="1"/>
</dbReference>
<evidence type="ECO:0000256" key="4">
    <source>
        <dbReference type="ARBA" id="ARBA00023002"/>
    </source>
</evidence>
<dbReference type="GO" id="GO:0046872">
    <property type="term" value="F:metal ion binding"/>
    <property type="evidence" value="ECO:0007669"/>
    <property type="project" value="UniProtKB-KW"/>
</dbReference>
<dbReference type="Pfam" id="PF03063">
    <property type="entry name" value="Prismane"/>
    <property type="match status" value="1"/>
</dbReference>
<dbReference type="NCBIfam" id="NF003658">
    <property type="entry name" value="PRK05290.1"/>
    <property type="match status" value="1"/>
</dbReference>
<keyword evidence="4 7" id="KW-0560">Oxidoreductase</keyword>
<dbReference type="InterPro" id="IPR010048">
    <property type="entry name" value="Hydroxylam_reduct"/>
</dbReference>
<feature type="binding site" evidence="7">
    <location>
        <position position="437"/>
    </location>
    <ligand>
        <name>hybrid [4Fe-2O-2S] cluster</name>
        <dbReference type="ChEBI" id="CHEBI:60519"/>
    </ligand>
</feature>
<dbReference type="GO" id="GO:0005737">
    <property type="term" value="C:cytoplasm"/>
    <property type="evidence" value="ECO:0007669"/>
    <property type="project" value="UniProtKB-SubCell"/>
</dbReference>
<dbReference type="PIRSF" id="PIRSF000076">
    <property type="entry name" value="HCP"/>
    <property type="match status" value="1"/>
</dbReference>
<feature type="binding site" evidence="7">
    <location>
        <position position="232"/>
    </location>
    <ligand>
        <name>hybrid [4Fe-2O-2S] cluster</name>
        <dbReference type="ChEBI" id="CHEBI:60519"/>
    </ligand>
</feature>
<feature type="binding site" evidence="7">
    <location>
        <position position="498"/>
    </location>
    <ligand>
        <name>hybrid [4Fe-2O-2S] cluster</name>
        <dbReference type="ChEBI" id="CHEBI:60519"/>
    </ligand>
</feature>
<dbReference type="STRING" id="28892.Metli_1070"/>
<feature type="binding site" description="via persulfide group" evidence="7">
    <location>
        <position position="409"/>
    </location>
    <ligand>
        <name>hybrid [4Fe-2O-2S] cluster</name>
        <dbReference type="ChEBI" id="CHEBI:60519"/>
    </ligand>
</feature>
<feature type="binding site" evidence="7">
    <location>
        <position position="6"/>
    </location>
    <ligand>
        <name>[4Fe-4S] cluster</name>
        <dbReference type="ChEBI" id="CHEBI:49883"/>
    </ligand>
</feature>
<name>J1L1W9_9EURY</name>